<dbReference type="InterPro" id="IPR023897">
    <property type="entry name" value="SPL_firmicutes"/>
</dbReference>
<name>A6TL19_ALKMQ</name>
<dbReference type="InterPro" id="IPR049539">
    <property type="entry name" value="SPL"/>
</dbReference>
<gene>
    <name evidence="1" type="ordered locus">Amet_0662</name>
</gene>
<keyword evidence="2" id="KW-1185">Reference proteome</keyword>
<dbReference type="eggNOG" id="COG1533">
    <property type="taxonomic scope" value="Bacteria"/>
</dbReference>
<dbReference type="Gene3D" id="3.40.50.12110">
    <property type="match status" value="1"/>
</dbReference>
<dbReference type="SFLD" id="SFLDG01079">
    <property type="entry name" value="spore_photoproduct_lyase_like"/>
    <property type="match status" value="1"/>
</dbReference>
<reference evidence="2" key="1">
    <citation type="journal article" date="2016" name="Genome Announc.">
        <title>Complete genome sequence of Alkaliphilus metalliredigens strain QYMF, an alkaliphilic and metal-reducing bacterium isolated from borax-contaminated leachate ponds.</title>
        <authorList>
            <person name="Hwang C."/>
            <person name="Copeland A."/>
            <person name="Lucas S."/>
            <person name="Lapidus A."/>
            <person name="Barry K."/>
            <person name="Detter J.C."/>
            <person name="Glavina Del Rio T."/>
            <person name="Hammon N."/>
            <person name="Israni S."/>
            <person name="Dalin E."/>
            <person name="Tice H."/>
            <person name="Pitluck S."/>
            <person name="Chertkov O."/>
            <person name="Brettin T."/>
            <person name="Bruce D."/>
            <person name="Han C."/>
            <person name="Schmutz J."/>
            <person name="Larimer F."/>
            <person name="Land M.L."/>
            <person name="Hauser L."/>
            <person name="Kyrpides N."/>
            <person name="Mikhailova N."/>
            <person name="Ye Q."/>
            <person name="Zhou J."/>
            <person name="Richardson P."/>
            <person name="Fields M.W."/>
        </authorList>
    </citation>
    <scope>NUCLEOTIDE SEQUENCE [LARGE SCALE GENOMIC DNA]</scope>
    <source>
        <strain evidence="2">QYMF</strain>
    </source>
</reference>
<dbReference type="GO" id="GO:1904047">
    <property type="term" value="F:S-adenosyl-L-methionine binding"/>
    <property type="evidence" value="ECO:0007669"/>
    <property type="project" value="InterPro"/>
</dbReference>
<sequence length="336" mass="39027">MDLFIPEVAYINPQALKHPLGNEAYQYLKSLGVPIIESNRVSIDTDSPVKNYVKAKKTILLTVSKQKKLQQCKPSADYQFALSSSCPGHCEYCYLQTTQGEKPYMRLFVNIEEILENIQEYIDGNKPNITTFEAASITDPVGLDHITRALEKCITYFGESSHGRLRLVTKFDHVDPYLKLPHNGHTTFRFTINTQWVIKNFEHHTSSAHERVEGAKKIAHANYPLGFIIAPIMLYDHWEKDYKDLLEELSLALKDYEKPIGFELIQHRFTSKAKDLILQRFPNTKLNLDEESRKLKWGPYGQFKYVYPKEKSDYMRDYLTGLIKDLFPNGRIEYFT</sequence>
<dbReference type="AlphaFoldDB" id="A6TL19"/>
<dbReference type="InterPro" id="IPR007197">
    <property type="entry name" value="rSAM"/>
</dbReference>
<protein>
    <submittedName>
        <fullName evidence="1">Radical SAM domain protein</fullName>
    </submittedName>
</protein>
<dbReference type="RefSeq" id="WP_011971795.1">
    <property type="nucleotide sequence ID" value="NC_009633.1"/>
</dbReference>
<dbReference type="Gene3D" id="3.80.30.30">
    <property type="match status" value="1"/>
</dbReference>
<evidence type="ECO:0000313" key="2">
    <source>
        <dbReference type="Proteomes" id="UP000001572"/>
    </source>
</evidence>
<accession>A6TL19</accession>
<dbReference type="NCBIfam" id="TIGR04070">
    <property type="entry name" value="photo_TT_lyase"/>
    <property type="match status" value="1"/>
</dbReference>
<dbReference type="PANTHER" id="PTHR37822:SF2">
    <property type="entry name" value="SPORE PHOTOPRODUCT LYASE"/>
    <property type="match status" value="1"/>
</dbReference>
<dbReference type="KEGG" id="amt:Amet_0662"/>
<dbReference type="PANTHER" id="PTHR37822">
    <property type="entry name" value="SPORE PHOTOPRODUCT LYASE-RELATED"/>
    <property type="match status" value="1"/>
</dbReference>
<dbReference type="GO" id="GO:0042601">
    <property type="term" value="C:endospore-forming forespore"/>
    <property type="evidence" value="ECO:0007669"/>
    <property type="project" value="TreeGrafter"/>
</dbReference>
<dbReference type="SFLD" id="SFLDF00412">
    <property type="entry name" value="spore_photoproduct_lyase_2"/>
    <property type="match status" value="1"/>
</dbReference>
<proteinExistence type="predicted"/>
<organism evidence="1 2">
    <name type="scientific">Alkaliphilus metalliredigens (strain QYMF)</name>
    <dbReference type="NCBI Taxonomy" id="293826"/>
    <lineage>
        <taxon>Bacteria</taxon>
        <taxon>Bacillati</taxon>
        <taxon>Bacillota</taxon>
        <taxon>Clostridia</taxon>
        <taxon>Peptostreptococcales</taxon>
        <taxon>Natronincolaceae</taxon>
        <taxon>Alkaliphilus</taxon>
    </lineage>
</organism>
<dbReference type="Pfam" id="PF20903">
    <property type="entry name" value="SPL"/>
    <property type="match status" value="1"/>
</dbReference>
<dbReference type="EMBL" id="CP000724">
    <property type="protein sequence ID" value="ABR46887.1"/>
    <property type="molecule type" value="Genomic_DNA"/>
</dbReference>
<dbReference type="InterPro" id="IPR034559">
    <property type="entry name" value="SPL_Clostridia"/>
</dbReference>
<evidence type="ECO:0000313" key="1">
    <source>
        <dbReference type="EMBL" id="ABR46887.1"/>
    </source>
</evidence>
<dbReference type="Proteomes" id="UP000001572">
    <property type="component" value="Chromosome"/>
</dbReference>
<dbReference type="SFLD" id="SFLDS00029">
    <property type="entry name" value="Radical_SAM"/>
    <property type="match status" value="1"/>
</dbReference>
<dbReference type="STRING" id="293826.Amet_0662"/>
<dbReference type="OrthoDB" id="9787095at2"/>
<dbReference type="HOGENOM" id="CLU_057301_0_0_9"/>
<dbReference type="GO" id="GO:0051539">
    <property type="term" value="F:4 iron, 4 sulfur cluster binding"/>
    <property type="evidence" value="ECO:0007669"/>
    <property type="project" value="TreeGrafter"/>
</dbReference>
<dbReference type="GO" id="GO:0003913">
    <property type="term" value="F:DNA photolyase activity"/>
    <property type="evidence" value="ECO:0007669"/>
    <property type="project" value="InterPro"/>
</dbReference>